<feature type="repeat" description="WD" evidence="3">
    <location>
        <begin position="116"/>
        <end position="152"/>
    </location>
</feature>
<gene>
    <name evidence="4" type="ORF">PECAL_4P01820</name>
</gene>
<keyword evidence="2" id="KW-0677">Repeat</keyword>
<dbReference type="PANTHER" id="PTHR22844:SF387">
    <property type="entry name" value="F3I6.5 PROTEIN"/>
    <property type="match status" value="1"/>
</dbReference>
<dbReference type="SMART" id="SM00320">
    <property type="entry name" value="WD40"/>
    <property type="match status" value="4"/>
</dbReference>
<dbReference type="AlphaFoldDB" id="A0A8J2SSS9"/>
<dbReference type="PROSITE" id="PS50082">
    <property type="entry name" value="WD_REPEATS_2"/>
    <property type="match status" value="2"/>
</dbReference>
<dbReference type="InterPro" id="IPR036322">
    <property type="entry name" value="WD40_repeat_dom_sf"/>
</dbReference>
<dbReference type="SUPFAM" id="SSF50978">
    <property type="entry name" value="WD40 repeat-like"/>
    <property type="match status" value="1"/>
</dbReference>
<protein>
    <submittedName>
        <fullName evidence="4">Uncharacterized protein</fullName>
    </submittedName>
</protein>
<evidence type="ECO:0000313" key="4">
    <source>
        <dbReference type="EMBL" id="CAH0373017.1"/>
    </source>
</evidence>
<dbReference type="PANTHER" id="PTHR22844">
    <property type="entry name" value="F-BOX AND WD40 DOMAIN PROTEIN"/>
    <property type="match status" value="1"/>
</dbReference>
<dbReference type="InterPro" id="IPR011990">
    <property type="entry name" value="TPR-like_helical_dom_sf"/>
</dbReference>
<reference evidence="4" key="1">
    <citation type="submission" date="2021-11" db="EMBL/GenBank/DDBJ databases">
        <authorList>
            <consortium name="Genoscope - CEA"/>
            <person name="William W."/>
        </authorList>
    </citation>
    <scope>NUCLEOTIDE SEQUENCE</scope>
</reference>
<dbReference type="InterPro" id="IPR045182">
    <property type="entry name" value="JINGUBANG-like"/>
</dbReference>
<sequence length="544" mass="59606">MWNALSWQLEQDVAMEGEVHALEVAAGFLVCGYEGPTPTLPGVTVGLVRAWNLANPATPYDFHISTEMPFAHLQRTYSVQLKIDASPEVYTGSHDGAIHCWGFDAAQNKFHLKQKLEGHVLGVTSLSLFTSGGTFLLSGSMDRSVRVWSVDSDPKACQGLLTKNNSGHSDVVTSVTTLSMGEAQYFLTGSMDRHVKVWNSSGGCDHDQQCGGPVLSLCTTVDPGQKQIVLVGLVDGTIELRQPDLGFRLRATLSNRFSVGHPDQLKALCAGDGYFCSGGADAKLMVWQWAKILVAEALENNLSDKALNERWDRWQTCSLCGQDYHGVVECALAWACWKTYVGRPEGDHLRYPAMTLLGNGLSNAGHSEEALSVYEAELSMKRRIGVSEESILVTQSNLAVTYEKIGRHECALRLRHDVYSGRVGLHGEKATETLVPAYNYAVSLKDLQRFEEVKSVLRRAIPVSRRTLGEGCDSTLSMRSLYAEALCRDPGATLDDFREAVATLAEIERTARRVFGGTHPLTEGFGHNLSEARGALRARERLDA</sequence>
<organism evidence="4 5">
    <name type="scientific">Pelagomonas calceolata</name>
    <dbReference type="NCBI Taxonomy" id="35677"/>
    <lineage>
        <taxon>Eukaryota</taxon>
        <taxon>Sar</taxon>
        <taxon>Stramenopiles</taxon>
        <taxon>Ochrophyta</taxon>
        <taxon>Pelagophyceae</taxon>
        <taxon>Pelagomonadales</taxon>
        <taxon>Pelagomonadaceae</taxon>
        <taxon>Pelagomonas</taxon>
    </lineage>
</organism>
<name>A0A8J2SSS9_9STRA</name>
<dbReference type="SUPFAM" id="SSF48452">
    <property type="entry name" value="TPR-like"/>
    <property type="match status" value="1"/>
</dbReference>
<dbReference type="EMBL" id="CAKKNE010000004">
    <property type="protein sequence ID" value="CAH0373017.1"/>
    <property type="molecule type" value="Genomic_DNA"/>
</dbReference>
<dbReference type="InterPro" id="IPR020472">
    <property type="entry name" value="WD40_PAC1"/>
</dbReference>
<evidence type="ECO:0000313" key="5">
    <source>
        <dbReference type="Proteomes" id="UP000789595"/>
    </source>
</evidence>
<evidence type="ECO:0000256" key="1">
    <source>
        <dbReference type="ARBA" id="ARBA00022574"/>
    </source>
</evidence>
<dbReference type="OrthoDB" id="59941at2759"/>
<dbReference type="PROSITE" id="PS50294">
    <property type="entry name" value="WD_REPEATS_REGION"/>
    <property type="match status" value="2"/>
</dbReference>
<dbReference type="Gene3D" id="1.25.40.10">
    <property type="entry name" value="Tetratricopeptide repeat domain"/>
    <property type="match status" value="1"/>
</dbReference>
<feature type="repeat" description="WD" evidence="3">
    <location>
        <begin position="165"/>
        <end position="199"/>
    </location>
</feature>
<comment type="caution">
    <text evidence="4">The sequence shown here is derived from an EMBL/GenBank/DDBJ whole genome shotgun (WGS) entry which is preliminary data.</text>
</comment>
<keyword evidence="1 3" id="KW-0853">WD repeat</keyword>
<keyword evidence="5" id="KW-1185">Reference proteome</keyword>
<dbReference type="Gene3D" id="2.130.10.10">
    <property type="entry name" value="YVTN repeat-like/Quinoprotein amine dehydrogenase"/>
    <property type="match status" value="2"/>
</dbReference>
<evidence type="ECO:0000256" key="2">
    <source>
        <dbReference type="ARBA" id="ARBA00022737"/>
    </source>
</evidence>
<dbReference type="InterPro" id="IPR001680">
    <property type="entry name" value="WD40_rpt"/>
</dbReference>
<evidence type="ECO:0000256" key="3">
    <source>
        <dbReference type="PROSITE-ProRule" id="PRU00221"/>
    </source>
</evidence>
<proteinExistence type="predicted"/>
<dbReference type="InterPro" id="IPR015943">
    <property type="entry name" value="WD40/YVTN_repeat-like_dom_sf"/>
</dbReference>
<accession>A0A8J2SSS9</accession>
<dbReference type="Proteomes" id="UP000789595">
    <property type="component" value="Unassembled WGS sequence"/>
</dbReference>
<dbReference type="PRINTS" id="PR00320">
    <property type="entry name" value="GPROTEINBRPT"/>
</dbReference>
<dbReference type="Pfam" id="PF00400">
    <property type="entry name" value="WD40"/>
    <property type="match status" value="2"/>
</dbReference>